<dbReference type="AlphaFoldDB" id="A0AAV4NA03"/>
<feature type="region of interest" description="Disordered" evidence="1">
    <location>
        <begin position="1"/>
        <end position="81"/>
    </location>
</feature>
<dbReference type="Proteomes" id="UP001054945">
    <property type="component" value="Unassembled WGS sequence"/>
</dbReference>
<evidence type="ECO:0000313" key="3">
    <source>
        <dbReference type="Proteomes" id="UP001054945"/>
    </source>
</evidence>
<sequence length="81" mass="8482">MQPHKKGREGQHVSSPLPQRPCGRESSAAFSFQVSCRPVASTPGDPNTSHDASLRKRGGAAEGGIHTEKADDSSWSSAPAV</sequence>
<gene>
    <name evidence="2" type="ORF">CEXT_497291</name>
</gene>
<evidence type="ECO:0000256" key="1">
    <source>
        <dbReference type="SAM" id="MobiDB-lite"/>
    </source>
</evidence>
<reference evidence="2 3" key="1">
    <citation type="submission" date="2021-06" db="EMBL/GenBank/DDBJ databases">
        <title>Caerostris extrusa draft genome.</title>
        <authorList>
            <person name="Kono N."/>
            <person name="Arakawa K."/>
        </authorList>
    </citation>
    <scope>NUCLEOTIDE SEQUENCE [LARGE SCALE GENOMIC DNA]</scope>
</reference>
<keyword evidence="3" id="KW-1185">Reference proteome</keyword>
<evidence type="ECO:0000313" key="2">
    <source>
        <dbReference type="EMBL" id="GIX81154.1"/>
    </source>
</evidence>
<dbReference type="EMBL" id="BPLR01020656">
    <property type="protein sequence ID" value="GIX81154.1"/>
    <property type="molecule type" value="Genomic_DNA"/>
</dbReference>
<organism evidence="2 3">
    <name type="scientific">Caerostris extrusa</name>
    <name type="common">Bark spider</name>
    <name type="synonym">Caerostris bankana</name>
    <dbReference type="NCBI Taxonomy" id="172846"/>
    <lineage>
        <taxon>Eukaryota</taxon>
        <taxon>Metazoa</taxon>
        <taxon>Ecdysozoa</taxon>
        <taxon>Arthropoda</taxon>
        <taxon>Chelicerata</taxon>
        <taxon>Arachnida</taxon>
        <taxon>Araneae</taxon>
        <taxon>Araneomorphae</taxon>
        <taxon>Entelegynae</taxon>
        <taxon>Araneoidea</taxon>
        <taxon>Araneidae</taxon>
        <taxon>Caerostris</taxon>
    </lineage>
</organism>
<protein>
    <submittedName>
        <fullName evidence="2">Uncharacterized protein</fullName>
    </submittedName>
</protein>
<comment type="caution">
    <text evidence="2">The sequence shown here is derived from an EMBL/GenBank/DDBJ whole genome shotgun (WGS) entry which is preliminary data.</text>
</comment>
<proteinExistence type="predicted"/>
<accession>A0AAV4NA03</accession>
<name>A0AAV4NA03_CAEEX</name>